<evidence type="ECO:0000313" key="3">
    <source>
        <dbReference type="Proteomes" id="UP000824028"/>
    </source>
</evidence>
<proteinExistence type="predicted"/>
<reference evidence="2" key="1">
    <citation type="journal article" date="2021" name="PeerJ">
        <title>Extensive microbial diversity within the chicken gut microbiome revealed by metagenomics and culture.</title>
        <authorList>
            <person name="Gilroy R."/>
            <person name="Ravi A."/>
            <person name="Getino M."/>
            <person name="Pursley I."/>
            <person name="Horton D.L."/>
            <person name="Alikhan N.F."/>
            <person name="Baker D."/>
            <person name="Gharbi K."/>
            <person name="Hall N."/>
            <person name="Watson M."/>
            <person name="Adriaenssens E.M."/>
            <person name="Foster-Nyarko E."/>
            <person name="Jarju S."/>
            <person name="Secka A."/>
            <person name="Antonio M."/>
            <person name="Oren A."/>
            <person name="Chaudhuri R.R."/>
            <person name="La Ragione R."/>
            <person name="Hildebrand F."/>
            <person name="Pallen M.J."/>
        </authorList>
    </citation>
    <scope>NUCLEOTIDE SEQUENCE</scope>
    <source>
        <strain evidence="2">ChiHjej9B8-1298</strain>
    </source>
</reference>
<keyword evidence="1" id="KW-1133">Transmembrane helix</keyword>
<evidence type="ECO:0000256" key="1">
    <source>
        <dbReference type="SAM" id="Phobius"/>
    </source>
</evidence>
<feature type="transmembrane region" description="Helical" evidence="1">
    <location>
        <begin position="7"/>
        <end position="28"/>
    </location>
</feature>
<name>A0A9D2E7A4_9BACE</name>
<keyword evidence="1" id="KW-0812">Transmembrane</keyword>
<dbReference type="EMBL" id="DXBX01000016">
    <property type="protein sequence ID" value="HIZ32299.1"/>
    <property type="molecule type" value="Genomic_DNA"/>
</dbReference>
<dbReference type="AlphaFoldDB" id="A0A9D2E7A4"/>
<protein>
    <submittedName>
        <fullName evidence="2">DUF3352 domain-containing protein</fullName>
    </submittedName>
</protein>
<keyword evidence="1" id="KW-0472">Membrane</keyword>
<dbReference type="Proteomes" id="UP000824028">
    <property type="component" value="Unassembled WGS sequence"/>
</dbReference>
<reference evidence="2" key="2">
    <citation type="submission" date="2021-04" db="EMBL/GenBank/DDBJ databases">
        <authorList>
            <person name="Gilroy R."/>
        </authorList>
    </citation>
    <scope>NUCLEOTIDE SEQUENCE</scope>
    <source>
        <strain evidence="2">ChiHjej9B8-1298</strain>
    </source>
</reference>
<comment type="caution">
    <text evidence="2">The sequence shown here is derived from an EMBL/GenBank/DDBJ whole genome shotgun (WGS) entry which is preliminary data.</text>
</comment>
<organism evidence="2 3">
    <name type="scientific">Candidatus Bacteroides merdigallinarum</name>
    <dbReference type="NCBI Taxonomy" id="2838473"/>
    <lineage>
        <taxon>Bacteria</taxon>
        <taxon>Pseudomonadati</taxon>
        <taxon>Bacteroidota</taxon>
        <taxon>Bacteroidia</taxon>
        <taxon>Bacteroidales</taxon>
        <taxon>Bacteroidaceae</taxon>
        <taxon>Bacteroides</taxon>
    </lineage>
</organism>
<accession>A0A9D2E7A4</accession>
<evidence type="ECO:0000313" key="2">
    <source>
        <dbReference type="EMBL" id="HIZ32299.1"/>
    </source>
</evidence>
<gene>
    <name evidence="2" type="ORF">H9814_01960</name>
</gene>
<sequence>MKFSLSIKIIVILSVFLLCAGVGVYSFMRLNSVEQRKDFNLYALVPQDAVAVFETDRMVDMLEVMGRMKCSEDGHNLHASYLFSCLKKYLDTLMAETPHALSKQMNKILISFHTPDTQADQVLYCTLGEGDRDLLENFIRKYCPESFPVKTSKYRGQEIRIYPMNNGQFLAVYLTQDFLALSFQKKLLEKVIDARKDGHSLPDEPSFKILHSGKIRNVEASLYLRTRSVHMGLPTDTLRPVLNLGEWMEFDMKFTEKAIYCTGLSHETDTVHSLVRALRPQESLSGFAGERLPSSTYLYTHWSMSEKDSLFAFQASQVPYDNHTDPYPSKRDRELQDFLKANADTSLLTCFFLTDYPGRKTPCTVSIIPLTNEWKARQDFLNWLRSTPHDTNAPSRPRFTPGYDRYPHSQAYRKYLMPRNTLVTRLTGWTDTLLYSYACFYRGCLLLSPDALSLSAYIEALEGKNNLTGSTHYEVLASSLAPSYNLLLMADMDEVLRQPAAWAHLVPGFFLQHEDFFRYFVLAIQFNNQEGTVCPNLTLWYRPEDLPEKKESSH</sequence>